<dbReference type="SUPFAM" id="SSF46785">
    <property type="entry name" value="Winged helix' DNA-binding domain"/>
    <property type="match status" value="1"/>
</dbReference>
<dbReference type="Pfam" id="PF02082">
    <property type="entry name" value="Rrf2"/>
    <property type="match status" value="1"/>
</dbReference>
<gene>
    <name evidence="2" type="ORF">DRP44_06605</name>
</gene>
<dbReference type="InterPro" id="IPR036388">
    <property type="entry name" value="WH-like_DNA-bd_sf"/>
</dbReference>
<evidence type="ECO:0000313" key="2">
    <source>
        <dbReference type="EMBL" id="RKX65323.1"/>
    </source>
</evidence>
<accession>A0A660S6B3</accession>
<dbReference type="NCBIfam" id="TIGR00738">
    <property type="entry name" value="rrf2_super"/>
    <property type="match status" value="1"/>
</dbReference>
<proteinExistence type="predicted"/>
<dbReference type="PANTHER" id="PTHR33221:SF5">
    <property type="entry name" value="HTH-TYPE TRANSCRIPTIONAL REGULATOR ISCR"/>
    <property type="match status" value="1"/>
</dbReference>
<dbReference type="PROSITE" id="PS51197">
    <property type="entry name" value="HTH_RRF2_2"/>
    <property type="match status" value="1"/>
</dbReference>
<sequence>MIITTKARYALQAVVYIAMKETDDPISISEISRNENISNKYLEQLFRKMRMKKLIKSTRGIKGGYILSKPPSKISVFDVINAVERVDKKILCPARKKNKAECLTANLWKHFNAEMIKCLKSYTIKDLITKEHL</sequence>
<dbReference type="Gene3D" id="1.10.10.10">
    <property type="entry name" value="Winged helix-like DNA-binding domain superfamily/Winged helix DNA-binding domain"/>
    <property type="match status" value="1"/>
</dbReference>
<evidence type="ECO:0000313" key="3">
    <source>
        <dbReference type="Proteomes" id="UP000282321"/>
    </source>
</evidence>
<dbReference type="PANTHER" id="PTHR33221">
    <property type="entry name" value="WINGED HELIX-TURN-HELIX TRANSCRIPTIONAL REGULATOR, RRF2 FAMILY"/>
    <property type="match status" value="1"/>
</dbReference>
<dbReference type="InterPro" id="IPR036390">
    <property type="entry name" value="WH_DNA-bd_sf"/>
</dbReference>
<dbReference type="Proteomes" id="UP000282321">
    <property type="component" value="Unassembled WGS sequence"/>
</dbReference>
<dbReference type="GO" id="GO:0005829">
    <property type="term" value="C:cytosol"/>
    <property type="evidence" value="ECO:0007669"/>
    <property type="project" value="TreeGrafter"/>
</dbReference>
<comment type="caution">
    <text evidence="2">The sequence shown here is derived from an EMBL/GenBank/DDBJ whole genome shotgun (WGS) entry which is preliminary data.</text>
</comment>
<organism evidence="2 3">
    <name type="scientific">candidate division TA06 bacterium</name>
    <dbReference type="NCBI Taxonomy" id="2250710"/>
    <lineage>
        <taxon>Bacteria</taxon>
        <taxon>Bacteria division TA06</taxon>
    </lineage>
</organism>
<evidence type="ECO:0000256" key="1">
    <source>
        <dbReference type="ARBA" id="ARBA00023125"/>
    </source>
</evidence>
<protein>
    <submittedName>
        <fullName evidence="2">Fe-S cluster assembly transcriptional regulator IscR</fullName>
    </submittedName>
</protein>
<dbReference type="GO" id="GO:0003700">
    <property type="term" value="F:DNA-binding transcription factor activity"/>
    <property type="evidence" value="ECO:0007669"/>
    <property type="project" value="TreeGrafter"/>
</dbReference>
<dbReference type="EMBL" id="QNBC01000097">
    <property type="protein sequence ID" value="RKX65323.1"/>
    <property type="molecule type" value="Genomic_DNA"/>
</dbReference>
<name>A0A660S6B3_UNCT6</name>
<dbReference type="AlphaFoldDB" id="A0A660S6B3"/>
<dbReference type="GO" id="GO:0003677">
    <property type="term" value="F:DNA binding"/>
    <property type="evidence" value="ECO:0007669"/>
    <property type="project" value="UniProtKB-KW"/>
</dbReference>
<dbReference type="InterPro" id="IPR000944">
    <property type="entry name" value="Tscrpt_reg_Rrf2"/>
</dbReference>
<keyword evidence="1" id="KW-0238">DNA-binding</keyword>
<reference evidence="2 3" key="1">
    <citation type="submission" date="2018-06" db="EMBL/GenBank/DDBJ databases">
        <title>Extensive metabolic versatility and redundancy in microbially diverse, dynamic hydrothermal sediments.</title>
        <authorList>
            <person name="Dombrowski N."/>
            <person name="Teske A."/>
            <person name="Baker B.J."/>
        </authorList>
    </citation>
    <scope>NUCLEOTIDE SEQUENCE [LARGE SCALE GENOMIC DNA]</scope>
    <source>
        <strain evidence="2">B35_G9</strain>
    </source>
</reference>